<evidence type="ECO:0000256" key="1">
    <source>
        <dbReference type="SAM" id="MobiDB-lite"/>
    </source>
</evidence>
<dbReference type="PANTHER" id="PTHR30432:SF1">
    <property type="entry name" value="DNA-BINDING TRANSCRIPTIONAL DUAL REGULATOR MODE"/>
    <property type="match status" value="1"/>
</dbReference>
<protein>
    <submittedName>
        <fullName evidence="2">Molybdate transport system regulatory protein</fullName>
    </submittedName>
</protein>
<dbReference type="InterPro" id="IPR036390">
    <property type="entry name" value="WH_DNA-bd_sf"/>
</dbReference>
<proteinExistence type="predicted"/>
<accession>A0A368Z7K7</accession>
<feature type="region of interest" description="Disordered" evidence="1">
    <location>
        <begin position="126"/>
        <end position="147"/>
    </location>
</feature>
<dbReference type="Gene3D" id="1.10.10.10">
    <property type="entry name" value="Winged helix-like DNA-binding domain superfamily/Winged helix DNA-binding domain"/>
    <property type="match status" value="1"/>
</dbReference>
<evidence type="ECO:0000313" key="2">
    <source>
        <dbReference type="EMBL" id="RCW86434.1"/>
    </source>
</evidence>
<name>A0A368Z7K7_9HYPH</name>
<keyword evidence="3" id="KW-1185">Reference proteome</keyword>
<organism evidence="2 3">
    <name type="scientific">Phyllobacterium bourgognense</name>
    <dbReference type="NCBI Taxonomy" id="314236"/>
    <lineage>
        <taxon>Bacteria</taxon>
        <taxon>Pseudomonadati</taxon>
        <taxon>Pseudomonadota</taxon>
        <taxon>Alphaproteobacteria</taxon>
        <taxon>Hyphomicrobiales</taxon>
        <taxon>Phyllobacteriaceae</taxon>
        <taxon>Phyllobacterium</taxon>
    </lineage>
</organism>
<dbReference type="EMBL" id="QPJM01000002">
    <property type="protein sequence ID" value="RCW86434.1"/>
    <property type="molecule type" value="Genomic_DNA"/>
</dbReference>
<reference evidence="2 3" key="1">
    <citation type="submission" date="2018-07" db="EMBL/GenBank/DDBJ databases">
        <title>Genomic Encyclopedia of Type Strains, Phase III (KMG-III): the genomes of soil and plant-associated and newly described type strains.</title>
        <authorList>
            <person name="Whitman W."/>
        </authorList>
    </citation>
    <scope>NUCLEOTIDE SEQUENCE [LARGE SCALE GENOMIC DNA]</scope>
    <source>
        <strain evidence="2 3">31-25a</strain>
    </source>
</reference>
<dbReference type="Proteomes" id="UP000253324">
    <property type="component" value="Unassembled WGS sequence"/>
</dbReference>
<dbReference type="SUPFAM" id="SSF46785">
    <property type="entry name" value="Winged helix' DNA-binding domain"/>
    <property type="match status" value="1"/>
</dbReference>
<dbReference type="InterPro" id="IPR051815">
    <property type="entry name" value="Molybdate_resp_trans_reg"/>
</dbReference>
<comment type="caution">
    <text evidence="2">The sequence shown here is derived from an EMBL/GenBank/DDBJ whole genome shotgun (WGS) entry which is preliminary data.</text>
</comment>
<sequence length="147" mass="15971">MRQSNGAVTTMGPSSSKNLKTVLRIDFPDNEKIGRGKMQLLEHIRETGSISAAGRAMDMSYRRAWLLVSAMNAMFSQPVVDSQRGGKQGGGAAVTEFGEKLLSRFRTMEEKIETAVASDIAWLDANRSKSTSSASEADISKAPTRRS</sequence>
<gene>
    <name evidence="2" type="ORF">C7476_102414</name>
</gene>
<dbReference type="PANTHER" id="PTHR30432">
    <property type="entry name" value="TRANSCRIPTIONAL REGULATOR MODE"/>
    <property type="match status" value="1"/>
</dbReference>
<dbReference type="InterPro" id="IPR036388">
    <property type="entry name" value="WH-like_DNA-bd_sf"/>
</dbReference>
<evidence type="ECO:0000313" key="3">
    <source>
        <dbReference type="Proteomes" id="UP000253324"/>
    </source>
</evidence>
<dbReference type="AlphaFoldDB" id="A0A368Z7K7"/>